<dbReference type="EMBL" id="FNSC01000001">
    <property type="protein sequence ID" value="SED35998.1"/>
    <property type="molecule type" value="Genomic_DNA"/>
</dbReference>
<dbReference type="RefSeq" id="WP_090381187.1">
    <property type="nucleotide sequence ID" value="NZ_CP156749.1"/>
</dbReference>
<dbReference type="AlphaFoldDB" id="A0A1H5A256"/>
<organism evidence="2 3">
    <name type="scientific">Pseudomonas anguilliseptica</name>
    <dbReference type="NCBI Taxonomy" id="53406"/>
    <lineage>
        <taxon>Bacteria</taxon>
        <taxon>Pseudomonadati</taxon>
        <taxon>Pseudomonadota</taxon>
        <taxon>Gammaproteobacteria</taxon>
        <taxon>Pseudomonadales</taxon>
        <taxon>Pseudomonadaceae</taxon>
        <taxon>Pseudomonas</taxon>
    </lineage>
</organism>
<evidence type="ECO:0000256" key="1">
    <source>
        <dbReference type="SAM" id="Phobius"/>
    </source>
</evidence>
<accession>A0A1H5A256</accession>
<evidence type="ECO:0000313" key="2">
    <source>
        <dbReference type="EMBL" id="SED35998.1"/>
    </source>
</evidence>
<keyword evidence="1" id="KW-0472">Membrane</keyword>
<keyword evidence="3" id="KW-1185">Reference proteome</keyword>
<name>A0A1H5A256_PSEAG</name>
<evidence type="ECO:0000313" key="3">
    <source>
        <dbReference type="Proteomes" id="UP000242849"/>
    </source>
</evidence>
<dbReference type="OrthoDB" id="5689128at2"/>
<reference evidence="3" key="1">
    <citation type="submission" date="2016-10" db="EMBL/GenBank/DDBJ databases">
        <authorList>
            <person name="Varghese N."/>
            <person name="Submissions S."/>
        </authorList>
    </citation>
    <scope>NUCLEOTIDE SEQUENCE [LARGE SCALE GENOMIC DNA]</scope>
    <source>
        <strain evidence="3">DSM 12111</strain>
    </source>
</reference>
<proteinExistence type="predicted"/>
<dbReference type="STRING" id="53406.SAMN05421553_2519"/>
<gene>
    <name evidence="2" type="ORF">SAMN05421553_2519</name>
</gene>
<dbReference type="Proteomes" id="UP000242849">
    <property type="component" value="Unassembled WGS sequence"/>
</dbReference>
<keyword evidence="1" id="KW-0812">Transmembrane</keyword>
<keyword evidence="1" id="KW-1133">Transmembrane helix</keyword>
<sequence length="122" mass="14118">MQMDFGTVATLLGIFATVITGLVKLLLWQFEKRLAERFTAQDEARKVASQHWEDSFAKVLERQGKDAEALQKLERAFLHFKAELPIEYVRREDWVRGQSVIEAKLDGLALKFENILLKRNAQ</sequence>
<protein>
    <submittedName>
        <fullName evidence="2">Uncharacterized protein</fullName>
    </submittedName>
</protein>
<feature type="transmembrane region" description="Helical" evidence="1">
    <location>
        <begin position="6"/>
        <end position="27"/>
    </location>
</feature>